<dbReference type="InterPro" id="IPR036866">
    <property type="entry name" value="RibonucZ/Hydroxyglut_hydro"/>
</dbReference>
<evidence type="ECO:0000259" key="1">
    <source>
        <dbReference type="SMART" id="SM00849"/>
    </source>
</evidence>
<keyword evidence="3" id="KW-1185">Reference proteome</keyword>
<feature type="domain" description="Metallo-beta-lactamase" evidence="1">
    <location>
        <begin position="13"/>
        <end position="204"/>
    </location>
</feature>
<organism evidence="2 3">
    <name type="scientific">Chryseosolibacter histidini</name>
    <dbReference type="NCBI Taxonomy" id="2782349"/>
    <lineage>
        <taxon>Bacteria</taxon>
        <taxon>Pseudomonadati</taxon>
        <taxon>Bacteroidota</taxon>
        <taxon>Cytophagia</taxon>
        <taxon>Cytophagales</taxon>
        <taxon>Chryseotaleaceae</taxon>
        <taxon>Chryseosolibacter</taxon>
    </lineage>
</organism>
<dbReference type="PANTHER" id="PTHR47619:SF1">
    <property type="entry name" value="EXODEOXYRIBONUCLEASE WALJ"/>
    <property type="match status" value="1"/>
</dbReference>
<dbReference type="SUPFAM" id="SSF56281">
    <property type="entry name" value="Metallo-hydrolase/oxidoreductase"/>
    <property type="match status" value="1"/>
</dbReference>
<gene>
    <name evidence="2" type="ORF">KK083_20140</name>
</gene>
<evidence type="ECO:0000313" key="2">
    <source>
        <dbReference type="EMBL" id="MBT1699218.1"/>
    </source>
</evidence>
<dbReference type="SMART" id="SM00849">
    <property type="entry name" value="Lactamase_B"/>
    <property type="match status" value="1"/>
</dbReference>
<dbReference type="PANTHER" id="PTHR47619">
    <property type="entry name" value="METALLO-HYDROLASE YYCJ-RELATED"/>
    <property type="match status" value="1"/>
</dbReference>
<dbReference type="RefSeq" id="WP_254166971.1">
    <property type="nucleotide sequence ID" value="NZ_JAHESF010000022.1"/>
</dbReference>
<evidence type="ECO:0000313" key="3">
    <source>
        <dbReference type="Proteomes" id="UP001319200"/>
    </source>
</evidence>
<name>A0AAP2GPK7_9BACT</name>
<dbReference type="InterPro" id="IPR052533">
    <property type="entry name" value="WalJ/YycJ-like"/>
</dbReference>
<dbReference type="Gene3D" id="3.60.15.10">
    <property type="entry name" value="Ribonuclease Z/Hydroxyacylglutathione hydrolase-like"/>
    <property type="match status" value="1"/>
</dbReference>
<reference evidence="2 3" key="1">
    <citation type="submission" date="2021-05" db="EMBL/GenBank/DDBJ databases">
        <title>A Polyphasic approach of four new species of the genus Ohtaekwangia: Ohtaekwangia histidinii sp. nov., Ohtaekwangia cretensis sp. nov., Ohtaekwangia indiensis sp. nov., Ohtaekwangia reichenbachii sp. nov. from diverse environment.</title>
        <authorList>
            <person name="Octaviana S."/>
        </authorList>
    </citation>
    <scope>NUCLEOTIDE SEQUENCE [LARGE SCALE GENOMIC DNA]</scope>
    <source>
        <strain evidence="2 3">PWU4</strain>
    </source>
</reference>
<dbReference type="AlphaFoldDB" id="A0AAP2GPK7"/>
<proteinExistence type="predicted"/>
<dbReference type="InterPro" id="IPR001279">
    <property type="entry name" value="Metallo-B-lactamas"/>
</dbReference>
<dbReference type="EMBL" id="JAHESF010000022">
    <property type="protein sequence ID" value="MBT1699218.1"/>
    <property type="molecule type" value="Genomic_DNA"/>
</dbReference>
<dbReference type="Proteomes" id="UP001319200">
    <property type="component" value="Unassembled WGS sequence"/>
</dbReference>
<comment type="caution">
    <text evidence="2">The sequence shown here is derived from an EMBL/GenBank/DDBJ whole genome shotgun (WGS) entry which is preliminary data.</text>
</comment>
<accession>A0AAP2GPK7</accession>
<protein>
    <submittedName>
        <fullName evidence="2">MBL fold metallo-hydrolase</fullName>
    </submittedName>
</protein>
<dbReference type="Pfam" id="PF12706">
    <property type="entry name" value="Lactamase_B_2"/>
    <property type="match status" value="1"/>
</dbReference>
<sequence length="275" mass="30909">MSLFIASLNSGSNGNCYYVGNHDEAILVDGGISCRETEKRMKRLGLSLKKVKGIFVSHEHGDHIHGVPALSRKHQIPVYITTATRALVNLELKEHLTFSFRAHEPVKIGSNLAVTAFPKQHDACDPHSFIVAGNTVKVGIFTDIGSACEHVTNYFGQCHAAFLEANYDEEMLANGGYPYPLKERIRSEKGHLSNTQALQLFREHKPAFMSHLLLSHLSRDNNHPRLVRDLFNRIAGKTSIIIASRDKESRVYHIRNLPDTRSPIVDHRLQLSLFQ</sequence>